<organism evidence="2 3">
    <name type="scientific">Burkholderia glumae</name>
    <name type="common">Pseudomonas glumae</name>
    <dbReference type="NCBI Taxonomy" id="337"/>
    <lineage>
        <taxon>Bacteria</taxon>
        <taxon>Pseudomonadati</taxon>
        <taxon>Pseudomonadota</taxon>
        <taxon>Betaproteobacteria</taxon>
        <taxon>Burkholderiales</taxon>
        <taxon>Burkholderiaceae</taxon>
        <taxon>Burkholderia</taxon>
    </lineage>
</organism>
<dbReference type="SMART" id="SM00901">
    <property type="entry name" value="FRG"/>
    <property type="match status" value="1"/>
</dbReference>
<dbReference type="AlphaFoldDB" id="A0AAQ0BSZ8"/>
<dbReference type="GeneID" id="45699059"/>
<dbReference type="RefSeq" id="WP_127913978.1">
    <property type="nucleotide sequence ID" value="NZ_CP065601.1"/>
</dbReference>
<dbReference type="Proteomes" id="UP000594892">
    <property type="component" value="Chromosome 2"/>
</dbReference>
<proteinExistence type="predicted"/>
<protein>
    <submittedName>
        <fullName evidence="2">FRG domain-containing protein</fullName>
    </submittedName>
</protein>
<gene>
    <name evidence="2" type="ORF">I6H06_22435</name>
</gene>
<evidence type="ECO:0000313" key="2">
    <source>
        <dbReference type="EMBL" id="QPQ91870.1"/>
    </source>
</evidence>
<evidence type="ECO:0000313" key="3">
    <source>
        <dbReference type="Proteomes" id="UP000594892"/>
    </source>
</evidence>
<reference evidence="2 3" key="1">
    <citation type="submission" date="2020-12" db="EMBL/GenBank/DDBJ databases">
        <title>FDA dAtabase for Regulatory Grade micrObial Sequences (FDA-ARGOS): Supporting development and validation of Infectious Disease Dx tests.</title>
        <authorList>
            <person name="Minogue T."/>
            <person name="Wolcott M."/>
            <person name="Wasieloski L."/>
            <person name="Aguilar W."/>
            <person name="Moore D."/>
            <person name="Jaissle J."/>
            <person name="Tallon L."/>
            <person name="Sadzewicz L."/>
            <person name="Zhao X."/>
            <person name="Boylan J."/>
            <person name="Ott S."/>
            <person name="Bowen H."/>
            <person name="Vavikolanu K."/>
            <person name="Mehta A."/>
            <person name="Aluvathingal J."/>
            <person name="Nadendla S."/>
            <person name="Yan Y."/>
            <person name="Sichtig H."/>
        </authorList>
    </citation>
    <scope>NUCLEOTIDE SEQUENCE [LARGE SCALE GENOMIC DNA]</scope>
    <source>
        <strain evidence="2 3">FDAARGOS_949</strain>
    </source>
</reference>
<sequence length="447" mass="50776">METTRIESIEELREITKKYGARYLFRGQTKHYFDSTGAPNMPTSFERHGCIPPLMFKWTHYAKAIIRALGGGAYDALASDTVQAVLQHYGWRSFYIDLTKSLAVACWFASHKYSDDMRIHMCENYEEDPVWLIHREASYTAVSEGDGHLYVVDTEVLKQGNVGVFDLTEIEVEDGPIRFHAQHACLAGSVRRLPPEAVVSHIVVNMAVLQAYAKDNGFCNTVDLFPGERTDIVLRALLSIPWFRIRDAMNPIPAFRRGLDLPEYNLAFVKHLPPETILFDKFWIADNRADESTPLQLVPFYRMAEDSYYSNVPRTFELPETTKLLRENSGFAIELDGVIRPPEFLDSYACEKGIYVERMDGNLVSVGALYVEHPANVVCGAGVSAGWIYRVDGDVWTRVPNDDQCPCNNDLPHELQFTLLNMFEIALKDAEFKQVDALNFTHKGLNL</sequence>
<evidence type="ECO:0000259" key="1">
    <source>
        <dbReference type="SMART" id="SM00901"/>
    </source>
</evidence>
<dbReference type="EMBL" id="CP065601">
    <property type="protein sequence ID" value="QPQ91870.1"/>
    <property type="molecule type" value="Genomic_DNA"/>
</dbReference>
<accession>A0AAQ0BSZ8</accession>
<name>A0AAQ0BSZ8_BURGL</name>
<feature type="domain" description="FRG" evidence="1">
    <location>
        <begin position="19"/>
        <end position="131"/>
    </location>
</feature>
<dbReference type="InterPro" id="IPR014966">
    <property type="entry name" value="FRG-dom"/>
</dbReference>